<dbReference type="RefSeq" id="XP_062806330.1">
    <property type="nucleotide sequence ID" value="XM_062943254.1"/>
</dbReference>
<protein>
    <submittedName>
        <fullName evidence="2">Uncharacterized protein</fullName>
    </submittedName>
</protein>
<feature type="compositionally biased region" description="Polar residues" evidence="1">
    <location>
        <begin position="65"/>
        <end position="79"/>
    </location>
</feature>
<dbReference type="EMBL" id="JAFFHC010000001">
    <property type="protein sequence ID" value="KAK4682860.1"/>
    <property type="molecule type" value="Genomic_DNA"/>
</dbReference>
<evidence type="ECO:0000313" key="2">
    <source>
        <dbReference type="EMBL" id="KAK4682860.1"/>
    </source>
</evidence>
<name>A0ABR0IRP3_9PEZI</name>
<evidence type="ECO:0000313" key="3">
    <source>
        <dbReference type="Proteomes" id="UP001323617"/>
    </source>
</evidence>
<accession>A0ABR0IRP3</accession>
<proteinExistence type="predicted"/>
<keyword evidence="3" id="KW-1185">Reference proteome</keyword>
<evidence type="ECO:0000256" key="1">
    <source>
        <dbReference type="SAM" id="MobiDB-lite"/>
    </source>
</evidence>
<reference evidence="2 3" key="1">
    <citation type="journal article" date="2023" name="bioRxiv">
        <title>High-quality genome assemblies of four members of thePodospora anserinaspecies complex.</title>
        <authorList>
            <person name="Ament-Velasquez S.L."/>
            <person name="Vogan A.A."/>
            <person name="Wallerman O."/>
            <person name="Hartmann F."/>
            <person name="Gautier V."/>
            <person name="Silar P."/>
            <person name="Giraud T."/>
            <person name="Johannesson H."/>
        </authorList>
    </citation>
    <scope>NUCLEOTIDE SEQUENCE [LARGE SCALE GENOMIC DNA]</scope>
    <source>
        <strain evidence="2 3">CBS 124.78</strain>
    </source>
</reference>
<dbReference type="GeneID" id="87964119"/>
<dbReference type="Proteomes" id="UP001323617">
    <property type="component" value="Unassembled WGS sequence"/>
</dbReference>
<sequence length="79" mass="8475">MIKQLENHSLPPGNKSKQAGGVIQGQRPSQRLKAVQEAKPAFCCCCMDGPLSPTRTKRRAGSSMPAHQTEVTRQGLSTG</sequence>
<organism evidence="2 3">
    <name type="scientific">Podospora pseudoanserina</name>
    <dbReference type="NCBI Taxonomy" id="2609844"/>
    <lineage>
        <taxon>Eukaryota</taxon>
        <taxon>Fungi</taxon>
        <taxon>Dikarya</taxon>
        <taxon>Ascomycota</taxon>
        <taxon>Pezizomycotina</taxon>
        <taxon>Sordariomycetes</taxon>
        <taxon>Sordariomycetidae</taxon>
        <taxon>Sordariales</taxon>
        <taxon>Podosporaceae</taxon>
        <taxon>Podospora</taxon>
    </lineage>
</organism>
<feature type="region of interest" description="Disordered" evidence="1">
    <location>
        <begin position="1"/>
        <end position="33"/>
    </location>
</feature>
<gene>
    <name evidence="2" type="ORF">QC764_119920</name>
</gene>
<feature type="region of interest" description="Disordered" evidence="1">
    <location>
        <begin position="54"/>
        <end position="79"/>
    </location>
</feature>
<comment type="caution">
    <text evidence="2">The sequence shown here is derived from an EMBL/GenBank/DDBJ whole genome shotgun (WGS) entry which is preliminary data.</text>
</comment>